<sequence length="158" mass="18042">MSPSPARIWAPRWRHFRRSSLSATPAMHLSPLGVSHSRYFWLSRAPTGQGWKGVASSFVVEAFAEDVEASFYLFRNIKGGTSGSRWLRARSFLPWTLAPRILVQPTPMSRKMTIRATSRSTSSRTIGQEWGVKVRKKCLRLQVRQNSTWRLQVGLPTR</sequence>
<evidence type="ECO:0000313" key="2">
    <source>
        <dbReference type="Proteomes" id="UP000800200"/>
    </source>
</evidence>
<dbReference type="EMBL" id="ML994612">
    <property type="protein sequence ID" value="KAF2194330.1"/>
    <property type="molecule type" value="Genomic_DNA"/>
</dbReference>
<keyword evidence="2" id="KW-1185">Reference proteome</keyword>
<dbReference type="AlphaFoldDB" id="A0A6A6EW52"/>
<evidence type="ECO:0000313" key="1">
    <source>
        <dbReference type="EMBL" id="KAF2194330.1"/>
    </source>
</evidence>
<dbReference type="Proteomes" id="UP000800200">
    <property type="component" value="Unassembled WGS sequence"/>
</dbReference>
<gene>
    <name evidence="1" type="ORF">K469DRAFT_196216</name>
</gene>
<reference evidence="1" key="1">
    <citation type="journal article" date="2020" name="Stud. Mycol.">
        <title>101 Dothideomycetes genomes: a test case for predicting lifestyles and emergence of pathogens.</title>
        <authorList>
            <person name="Haridas S."/>
            <person name="Albert R."/>
            <person name="Binder M."/>
            <person name="Bloem J."/>
            <person name="Labutti K."/>
            <person name="Salamov A."/>
            <person name="Andreopoulos B."/>
            <person name="Baker S."/>
            <person name="Barry K."/>
            <person name="Bills G."/>
            <person name="Bluhm B."/>
            <person name="Cannon C."/>
            <person name="Castanera R."/>
            <person name="Culley D."/>
            <person name="Daum C."/>
            <person name="Ezra D."/>
            <person name="Gonzalez J."/>
            <person name="Henrissat B."/>
            <person name="Kuo A."/>
            <person name="Liang C."/>
            <person name="Lipzen A."/>
            <person name="Lutzoni F."/>
            <person name="Magnuson J."/>
            <person name="Mondo S."/>
            <person name="Nolan M."/>
            <person name="Ohm R."/>
            <person name="Pangilinan J."/>
            <person name="Park H.-J."/>
            <person name="Ramirez L."/>
            <person name="Alfaro M."/>
            <person name="Sun H."/>
            <person name="Tritt A."/>
            <person name="Yoshinaga Y."/>
            <person name="Zwiers L.-H."/>
            <person name="Turgeon B."/>
            <person name="Goodwin S."/>
            <person name="Spatafora J."/>
            <person name="Crous P."/>
            <person name="Grigoriev I."/>
        </authorList>
    </citation>
    <scope>NUCLEOTIDE SEQUENCE</scope>
    <source>
        <strain evidence="1">CBS 207.26</strain>
    </source>
</reference>
<protein>
    <submittedName>
        <fullName evidence="1">Uncharacterized protein</fullName>
    </submittedName>
</protein>
<proteinExistence type="predicted"/>
<name>A0A6A6EW52_9PEZI</name>
<organism evidence="1 2">
    <name type="scientific">Zopfia rhizophila CBS 207.26</name>
    <dbReference type="NCBI Taxonomy" id="1314779"/>
    <lineage>
        <taxon>Eukaryota</taxon>
        <taxon>Fungi</taxon>
        <taxon>Dikarya</taxon>
        <taxon>Ascomycota</taxon>
        <taxon>Pezizomycotina</taxon>
        <taxon>Dothideomycetes</taxon>
        <taxon>Dothideomycetes incertae sedis</taxon>
        <taxon>Zopfiaceae</taxon>
        <taxon>Zopfia</taxon>
    </lineage>
</organism>
<accession>A0A6A6EW52</accession>